<organism evidence="2 3">
    <name type="scientific">Daedalea quercina L-15889</name>
    <dbReference type="NCBI Taxonomy" id="1314783"/>
    <lineage>
        <taxon>Eukaryota</taxon>
        <taxon>Fungi</taxon>
        <taxon>Dikarya</taxon>
        <taxon>Basidiomycota</taxon>
        <taxon>Agaricomycotina</taxon>
        <taxon>Agaricomycetes</taxon>
        <taxon>Polyporales</taxon>
        <taxon>Fomitopsis</taxon>
    </lineage>
</organism>
<evidence type="ECO:0000259" key="1">
    <source>
        <dbReference type="Pfam" id="PF11265"/>
    </source>
</evidence>
<dbReference type="Proteomes" id="UP000076727">
    <property type="component" value="Unassembled WGS sequence"/>
</dbReference>
<proteinExistence type="predicted"/>
<name>A0A165MMC1_9APHY</name>
<dbReference type="AlphaFoldDB" id="A0A165MMC1"/>
<keyword evidence="3" id="KW-1185">Reference proteome</keyword>
<dbReference type="Pfam" id="PF11265">
    <property type="entry name" value="Med25_VWA"/>
    <property type="match status" value="1"/>
</dbReference>
<sequence>MVEVVAIAYVVDASLALASEWGQALAEYILPLLHRLGELHANPHFRLGVVTYGPAETRPSPLLGKHFFAQPQVIIKELREEPERLGLGLTSSGGSTGMAALEGLVAALELFDVLKDSIEVMTSHIIHVAATPPDGSERPVWNLASNLDDVSWETLPLELRKRNINYSSILLNPVPRFSELSVSQ</sequence>
<dbReference type="OrthoDB" id="7690434at2759"/>
<accession>A0A165MMC1</accession>
<dbReference type="EMBL" id="KV429098">
    <property type="protein sequence ID" value="KZT65876.1"/>
    <property type="molecule type" value="Genomic_DNA"/>
</dbReference>
<feature type="domain" description="Mediator of RNA polymerase II transcription subunit 25 von Willebrand factor type A" evidence="1">
    <location>
        <begin position="6"/>
        <end position="169"/>
    </location>
</feature>
<evidence type="ECO:0000313" key="3">
    <source>
        <dbReference type="Proteomes" id="UP000076727"/>
    </source>
</evidence>
<reference evidence="2 3" key="1">
    <citation type="journal article" date="2016" name="Mol. Biol. Evol.">
        <title>Comparative Genomics of Early-Diverging Mushroom-Forming Fungi Provides Insights into the Origins of Lignocellulose Decay Capabilities.</title>
        <authorList>
            <person name="Nagy L.G."/>
            <person name="Riley R."/>
            <person name="Tritt A."/>
            <person name="Adam C."/>
            <person name="Daum C."/>
            <person name="Floudas D."/>
            <person name="Sun H."/>
            <person name="Yadav J.S."/>
            <person name="Pangilinan J."/>
            <person name="Larsson K.H."/>
            <person name="Matsuura K."/>
            <person name="Barry K."/>
            <person name="Labutti K."/>
            <person name="Kuo R."/>
            <person name="Ohm R.A."/>
            <person name="Bhattacharya S.S."/>
            <person name="Shirouzu T."/>
            <person name="Yoshinaga Y."/>
            <person name="Martin F.M."/>
            <person name="Grigoriev I.V."/>
            <person name="Hibbett D.S."/>
        </authorList>
    </citation>
    <scope>NUCLEOTIDE SEQUENCE [LARGE SCALE GENOMIC DNA]</scope>
    <source>
        <strain evidence="2 3">L-15889</strain>
    </source>
</reference>
<dbReference type="InterPro" id="IPR021419">
    <property type="entry name" value="Mediator_Med25_VWA"/>
</dbReference>
<protein>
    <recommendedName>
        <fullName evidence="1">Mediator of RNA polymerase II transcription subunit 25 von Willebrand factor type A domain-containing protein</fullName>
    </recommendedName>
</protein>
<evidence type="ECO:0000313" key="2">
    <source>
        <dbReference type="EMBL" id="KZT65876.1"/>
    </source>
</evidence>
<gene>
    <name evidence="2" type="ORF">DAEQUDRAFT_493130</name>
</gene>